<gene>
    <name evidence="1" type="ORF">GV64_22860</name>
</gene>
<comment type="caution">
    <text evidence="1">The sequence shown here is derived from an EMBL/GenBank/DDBJ whole genome shotgun (WGS) entry which is preliminary data.</text>
</comment>
<protein>
    <submittedName>
        <fullName evidence="1">Uncharacterized protein</fullName>
    </submittedName>
</protein>
<evidence type="ECO:0000313" key="2">
    <source>
        <dbReference type="Proteomes" id="UP000027997"/>
    </source>
</evidence>
<name>A0A081KG96_9GAMM</name>
<sequence>MNLSDLIQFFSRQDKQAFSLQGNFGIIHVTPESHDKSSTYLINCNYKSLTRYGWHYKTQQAGGFRLSTACCLAACVMFGEEQVTQGMIHKINKGLGSNSD</sequence>
<dbReference type="RefSeq" id="WP_020582373.1">
    <property type="nucleotide sequence ID" value="NZ_JOJP01000001.1"/>
</dbReference>
<dbReference type="Proteomes" id="UP000027997">
    <property type="component" value="Unassembled WGS sequence"/>
</dbReference>
<dbReference type="AlphaFoldDB" id="A0A081KG96"/>
<dbReference type="EMBL" id="JOJP01000001">
    <property type="protein sequence ID" value="KEI73172.1"/>
    <property type="molecule type" value="Genomic_DNA"/>
</dbReference>
<proteinExistence type="predicted"/>
<keyword evidence="2" id="KW-1185">Reference proteome</keyword>
<reference evidence="1 2" key="1">
    <citation type="submission" date="2014-06" db="EMBL/GenBank/DDBJ databases">
        <title>Whole Genome Sequences of Three Symbiotic Endozoicomonas Bacteria.</title>
        <authorList>
            <person name="Neave M.J."/>
            <person name="Apprill A."/>
            <person name="Voolstra C.R."/>
        </authorList>
    </citation>
    <scope>NUCLEOTIDE SEQUENCE [LARGE SCALE GENOMIC DNA]</scope>
    <source>
        <strain evidence="1 2">DSM 22380</strain>
    </source>
</reference>
<accession>A0A081KG96</accession>
<evidence type="ECO:0000313" key="1">
    <source>
        <dbReference type="EMBL" id="KEI73172.1"/>
    </source>
</evidence>
<organism evidence="1 2">
    <name type="scientific">Endozoicomonas elysicola</name>
    <dbReference type="NCBI Taxonomy" id="305900"/>
    <lineage>
        <taxon>Bacteria</taxon>
        <taxon>Pseudomonadati</taxon>
        <taxon>Pseudomonadota</taxon>
        <taxon>Gammaproteobacteria</taxon>
        <taxon>Oceanospirillales</taxon>
        <taxon>Endozoicomonadaceae</taxon>
        <taxon>Endozoicomonas</taxon>
    </lineage>
</organism>